<dbReference type="Proteomes" id="UP000190064">
    <property type="component" value="Unassembled WGS sequence"/>
</dbReference>
<dbReference type="GO" id="GO:0051302">
    <property type="term" value="P:regulation of cell division"/>
    <property type="evidence" value="ECO:0007669"/>
    <property type="project" value="InterPro"/>
</dbReference>
<protein>
    <recommendedName>
        <fullName evidence="6">Probable septum site-determining protein MinC</fullName>
    </recommendedName>
</protein>
<comment type="subunit">
    <text evidence="6">Interacts with MinD and FtsZ.</text>
</comment>
<dbReference type="HAMAP" id="MF_00267">
    <property type="entry name" value="MinC"/>
    <property type="match status" value="1"/>
</dbReference>
<dbReference type="InterPro" id="IPR007874">
    <property type="entry name" value="MinC_N"/>
</dbReference>
<dbReference type="STRING" id="966.BTA35_0216295"/>
<dbReference type="InterPro" id="IPR013033">
    <property type="entry name" value="MinC"/>
</dbReference>
<dbReference type="PANTHER" id="PTHR34108:SF1">
    <property type="entry name" value="SEPTUM SITE-DETERMINING PROTEIN MINC"/>
    <property type="match status" value="1"/>
</dbReference>
<dbReference type="Gene3D" id="2.160.20.70">
    <property type="match status" value="1"/>
</dbReference>
<dbReference type="PANTHER" id="PTHR34108">
    <property type="entry name" value="SEPTUM SITE-DETERMINING PROTEIN MINC"/>
    <property type="match status" value="1"/>
</dbReference>
<gene>
    <name evidence="6" type="primary">minC</name>
    <name evidence="9" type="ORF">BTA35_0216295</name>
</gene>
<dbReference type="GO" id="GO:1901891">
    <property type="term" value="P:regulation of cell septum assembly"/>
    <property type="evidence" value="ECO:0007669"/>
    <property type="project" value="InterPro"/>
</dbReference>
<reference evidence="9" key="1">
    <citation type="submission" date="2017-02" db="EMBL/GenBank/DDBJ databases">
        <title>Draft Genome Sequence of the Salt Water Bacterium Oceanospirillum linum ATCC 11336.</title>
        <authorList>
            <person name="Trachtenberg A.M."/>
            <person name="Carney J.G."/>
            <person name="Linnane J.D."/>
            <person name="Rheaume B.A."/>
            <person name="Pitts N.L."/>
            <person name="Mykles D.L."/>
            <person name="Maclea K.S."/>
        </authorList>
    </citation>
    <scope>NUCLEOTIDE SEQUENCE [LARGE SCALE GENOMIC DNA]</scope>
    <source>
        <strain evidence="9">ATCC 11336</strain>
    </source>
</reference>
<evidence type="ECO:0000259" key="8">
    <source>
        <dbReference type="Pfam" id="PF05209"/>
    </source>
</evidence>
<comment type="similarity">
    <text evidence="1 6">Belongs to the MinC family.</text>
</comment>
<dbReference type="Pfam" id="PF03775">
    <property type="entry name" value="MinC_C"/>
    <property type="match status" value="1"/>
</dbReference>
<dbReference type="EMBL" id="MTSD02000012">
    <property type="protein sequence ID" value="OOV85888.1"/>
    <property type="molecule type" value="Genomic_DNA"/>
</dbReference>
<evidence type="ECO:0000313" key="9">
    <source>
        <dbReference type="EMBL" id="OOV85888.1"/>
    </source>
</evidence>
<evidence type="ECO:0000259" key="7">
    <source>
        <dbReference type="Pfam" id="PF03775"/>
    </source>
</evidence>
<dbReference type="Gene3D" id="3.30.70.260">
    <property type="match status" value="1"/>
</dbReference>
<proteinExistence type="inferred from homology"/>
<feature type="domain" description="Septum formation inhibitor MinC N-terminal" evidence="8">
    <location>
        <begin position="14"/>
        <end position="84"/>
    </location>
</feature>
<keyword evidence="2 6" id="KW-0132">Cell division</keyword>
<dbReference type="Pfam" id="PF05209">
    <property type="entry name" value="MinC_N"/>
    <property type="match status" value="1"/>
</dbReference>
<evidence type="ECO:0000256" key="6">
    <source>
        <dbReference type="HAMAP-Rule" id="MF_00267"/>
    </source>
</evidence>
<evidence type="ECO:0000256" key="4">
    <source>
        <dbReference type="ARBA" id="ARBA00023306"/>
    </source>
</evidence>
<evidence type="ECO:0000256" key="5">
    <source>
        <dbReference type="ARBA" id="ARBA00025606"/>
    </source>
</evidence>
<keyword evidence="3 6" id="KW-0717">Septation</keyword>
<evidence type="ECO:0000256" key="2">
    <source>
        <dbReference type="ARBA" id="ARBA00022618"/>
    </source>
</evidence>
<name>A0A1T1H7R6_OCELI</name>
<dbReference type="GO" id="GO:0000917">
    <property type="term" value="P:division septum assembly"/>
    <property type="evidence" value="ECO:0007669"/>
    <property type="project" value="UniProtKB-KW"/>
</dbReference>
<dbReference type="GO" id="GO:0000902">
    <property type="term" value="P:cell morphogenesis"/>
    <property type="evidence" value="ECO:0007669"/>
    <property type="project" value="InterPro"/>
</dbReference>
<feature type="domain" description="Septum formation inhibitor MinC C-terminal" evidence="7">
    <location>
        <begin position="131"/>
        <end position="231"/>
    </location>
</feature>
<dbReference type="SUPFAM" id="SSF63848">
    <property type="entry name" value="Cell-division inhibitor MinC, C-terminal domain"/>
    <property type="match status" value="1"/>
</dbReference>
<comment type="function">
    <text evidence="5 6">Cell division inhibitor that blocks the formation of polar Z ring septums. Rapidly oscillates between the poles of the cell to destabilize FtsZ filaments that have formed before they mature into polar Z rings. Prevents FtsZ polymerization.</text>
</comment>
<dbReference type="InterPro" id="IPR005526">
    <property type="entry name" value="Septum_form_inhib_MinC_C"/>
</dbReference>
<evidence type="ECO:0000313" key="10">
    <source>
        <dbReference type="Proteomes" id="UP000190064"/>
    </source>
</evidence>
<accession>A0A1T1H7R6</accession>
<evidence type="ECO:0000256" key="3">
    <source>
        <dbReference type="ARBA" id="ARBA00023210"/>
    </source>
</evidence>
<dbReference type="InterPro" id="IPR036145">
    <property type="entry name" value="MinC_C_sf"/>
</dbReference>
<dbReference type="AlphaFoldDB" id="A0A1T1H7R6"/>
<dbReference type="NCBIfam" id="TIGR01222">
    <property type="entry name" value="minC"/>
    <property type="match status" value="1"/>
</dbReference>
<evidence type="ECO:0000256" key="1">
    <source>
        <dbReference type="ARBA" id="ARBA00006291"/>
    </source>
</evidence>
<sequence>MIVRSDYSEQQSALQFKGGNLTITTLELLTPDCAQIEQELSRQTQKAPAFFCQTPVLLSFEQLEEVSVALEMVVDVCKRNGLIPIAVRCSQDMIKKSAWALGLGWFPPLTEHRLKEVKKKPSCPQRLPTRFVKGAVRSGQQVYASCADLVVIGSVNEGAEVIADGNVQVWGALRGRAIAGAQGDVEARVLCQQFSAELVSVAGVFQVFDTCEFPATRDLPVEVRLENDSLVLI</sequence>
<comment type="caution">
    <text evidence="9">The sequence shown here is derived from an EMBL/GenBank/DDBJ whole genome shotgun (WGS) entry which is preliminary data.</text>
</comment>
<keyword evidence="4 6" id="KW-0131">Cell cycle</keyword>
<dbReference type="InterPro" id="IPR016098">
    <property type="entry name" value="CAP/MinC_C"/>
</dbReference>
<keyword evidence="10" id="KW-1185">Reference proteome</keyword>
<organism evidence="9 10">
    <name type="scientific">Oceanospirillum linum</name>
    <dbReference type="NCBI Taxonomy" id="966"/>
    <lineage>
        <taxon>Bacteria</taxon>
        <taxon>Pseudomonadati</taxon>
        <taxon>Pseudomonadota</taxon>
        <taxon>Gammaproteobacteria</taxon>
        <taxon>Oceanospirillales</taxon>
        <taxon>Oceanospirillaceae</taxon>
        <taxon>Oceanospirillum</taxon>
    </lineage>
</organism>